<dbReference type="Proteomes" id="UP000321827">
    <property type="component" value="Unassembled WGS sequence"/>
</dbReference>
<evidence type="ECO:0000313" key="7">
    <source>
        <dbReference type="EMBL" id="GEM90431.1"/>
    </source>
</evidence>
<comment type="similarity">
    <text evidence="5">Belongs to the class-II pyridoxal-phosphate-dependent aminotransferase family.</text>
</comment>
<dbReference type="AlphaFoldDB" id="A0A511RL92"/>
<protein>
    <submittedName>
        <fullName evidence="7">Histidinol-phosphate aminotransferase</fullName>
    </submittedName>
</protein>
<keyword evidence="3 7" id="KW-0808">Transferase</keyword>
<dbReference type="SUPFAM" id="SSF53383">
    <property type="entry name" value="PLP-dependent transferases"/>
    <property type="match status" value="1"/>
</dbReference>
<comment type="caution">
    <text evidence="7">The sequence shown here is derived from an EMBL/GenBank/DDBJ whole genome shotgun (WGS) entry which is preliminary data.</text>
</comment>
<dbReference type="GO" id="GO:0008483">
    <property type="term" value="F:transaminase activity"/>
    <property type="evidence" value="ECO:0007669"/>
    <property type="project" value="UniProtKB-KW"/>
</dbReference>
<dbReference type="PANTHER" id="PTHR42885:SF2">
    <property type="entry name" value="HISTIDINOL-PHOSPHATE AMINOTRANSFERASE"/>
    <property type="match status" value="1"/>
</dbReference>
<dbReference type="InterPro" id="IPR015421">
    <property type="entry name" value="PyrdxlP-dep_Trfase_major"/>
</dbReference>
<dbReference type="RefSeq" id="WP_147148156.1">
    <property type="nucleotide sequence ID" value="NZ_BJXN01000013.1"/>
</dbReference>
<accession>A0A511RL92</accession>
<gene>
    <name evidence="7" type="primary">hisC</name>
    <name evidence="7" type="ORF">ODE01S_18650</name>
</gene>
<keyword evidence="4 5" id="KW-0663">Pyridoxal phosphate</keyword>
<organism evidence="7 8">
    <name type="scientific">Oceanithermus desulfurans NBRC 100063</name>
    <dbReference type="NCBI Taxonomy" id="1227550"/>
    <lineage>
        <taxon>Bacteria</taxon>
        <taxon>Thermotogati</taxon>
        <taxon>Deinococcota</taxon>
        <taxon>Deinococci</taxon>
        <taxon>Thermales</taxon>
        <taxon>Thermaceae</taxon>
        <taxon>Oceanithermus</taxon>
    </lineage>
</organism>
<dbReference type="CDD" id="cd00609">
    <property type="entry name" value="AAT_like"/>
    <property type="match status" value="1"/>
</dbReference>
<proteinExistence type="inferred from homology"/>
<reference evidence="7 8" key="1">
    <citation type="submission" date="2019-07" db="EMBL/GenBank/DDBJ databases">
        <title>Whole genome shotgun sequence of Oceanithermus desulfurans NBRC 100063.</title>
        <authorList>
            <person name="Hosoyama A."/>
            <person name="Uohara A."/>
            <person name="Ohji S."/>
            <person name="Ichikawa N."/>
        </authorList>
    </citation>
    <scope>NUCLEOTIDE SEQUENCE [LARGE SCALE GENOMIC DNA]</scope>
    <source>
        <strain evidence="7 8">NBRC 100063</strain>
    </source>
</reference>
<dbReference type="InterPro" id="IPR015424">
    <property type="entry name" value="PyrdxlP-dep_Trfase"/>
</dbReference>
<evidence type="ECO:0000313" key="8">
    <source>
        <dbReference type="Proteomes" id="UP000321827"/>
    </source>
</evidence>
<evidence type="ECO:0000256" key="1">
    <source>
        <dbReference type="ARBA" id="ARBA00001933"/>
    </source>
</evidence>
<dbReference type="OrthoDB" id="9813612at2"/>
<evidence type="ECO:0000256" key="2">
    <source>
        <dbReference type="ARBA" id="ARBA00022576"/>
    </source>
</evidence>
<dbReference type="Gene3D" id="3.40.640.10">
    <property type="entry name" value="Type I PLP-dependent aspartate aminotransferase-like (Major domain)"/>
    <property type="match status" value="1"/>
</dbReference>
<dbReference type="Pfam" id="PF00155">
    <property type="entry name" value="Aminotran_1_2"/>
    <property type="match status" value="1"/>
</dbReference>
<dbReference type="EMBL" id="BJXN01000013">
    <property type="protein sequence ID" value="GEM90431.1"/>
    <property type="molecule type" value="Genomic_DNA"/>
</dbReference>
<comment type="cofactor">
    <cofactor evidence="1 5">
        <name>pyridoxal 5'-phosphate</name>
        <dbReference type="ChEBI" id="CHEBI:597326"/>
    </cofactor>
</comment>
<evidence type="ECO:0000256" key="5">
    <source>
        <dbReference type="RuleBase" id="RU003693"/>
    </source>
</evidence>
<name>A0A511RL92_9DEIN</name>
<evidence type="ECO:0000256" key="4">
    <source>
        <dbReference type="ARBA" id="ARBA00022898"/>
    </source>
</evidence>
<dbReference type="GO" id="GO:0030170">
    <property type="term" value="F:pyridoxal phosphate binding"/>
    <property type="evidence" value="ECO:0007669"/>
    <property type="project" value="InterPro"/>
</dbReference>
<dbReference type="PANTHER" id="PTHR42885">
    <property type="entry name" value="HISTIDINOL-PHOSPHATE AMINOTRANSFERASE-RELATED"/>
    <property type="match status" value="1"/>
</dbReference>
<evidence type="ECO:0000259" key="6">
    <source>
        <dbReference type="Pfam" id="PF00155"/>
    </source>
</evidence>
<dbReference type="PROSITE" id="PS00599">
    <property type="entry name" value="AA_TRANSFER_CLASS_2"/>
    <property type="match status" value="1"/>
</dbReference>
<dbReference type="InterPro" id="IPR015422">
    <property type="entry name" value="PyrdxlP-dep_Trfase_small"/>
</dbReference>
<sequence>MKAFKPRLLALPDYPYTARQALIKLDQNESPYGLPPELKAELAARLEALPLNRYPEMHAESLAERIADFEGWPETGVVVGPGSNTIITALVAAAQRVLDVQPSFALYQHAAELLGVPYRAVPLEEGFQLPLEALLAALAEEESPGVFFLPNPHTPTGHFFMQERVQILCEAAAQHDWLMVIDEAYYQFAPADLKRQALGQPHLGVLRTFSKAWGLAGARAGYLLASEEAARVVRHLLPPFGIPAPTALAVELALEHPGYVTEAVEKVRRERERVYLELKAHPTWTAYPSHTNFLLVRTPDAQAAYEGLLKRGILVRRQDHVPGLEGAIRVTIGTPVENDAFLQAAFELAKEEKEIADAASED</sequence>
<dbReference type="Gene3D" id="3.90.1150.10">
    <property type="entry name" value="Aspartate Aminotransferase, domain 1"/>
    <property type="match status" value="1"/>
</dbReference>
<keyword evidence="2 7" id="KW-0032">Aminotransferase</keyword>
<dbReference type="InterPro" id="IPR004839">
    <property type="entry name" value="Aminotransferase_I/II_large"/>
</dbReference>
<dbReference type="InterPro" id="IPR001917">
    <property type="entry name" value="Aminotrans_II_pyridoxalP_BS"/>
</dbReference>
<feature type="domain" description="Aminotransferase class I/classII large" evidence="6">
    <location>
        <begin position="22"/>
        <end position="343"/>
    </location>
</feature>
<evidence type="ECO:0000256" key="3">
    <source>
        <dbReference type="ARBA" id="ARBA00022679"/>
    </source>
</evidence>